<feature type="transmembrane region" description="Helical" evidence="2">
    <location>
        <begin position="110"/>
        <end position="135"/>
    </location>
</feature>
<keyword evidence="3" id="KW-0732">Signal</keyword>
<comment type="caution">
    <text evidence="4">The sequence shown here is derived from an EMBL/GenBank/DDBJ whole genome shotgun (WGS) entry which is preliminary data.</text>
</comment>
<dbReference type="PANTHER" id="PTHR42044">
    <property type="entry name" value="DUF676 DOMAIN-CONTAINING PROTEIN-RELATED"/>
    <property type="match status" value="1"/>
</dbReference>
<protein>
    <submittedName>
        <fullName evidence="4">Alpha beta-hydrolase</fullName>
    </submittedName>
</protein>
<accession>A0ABR2IWG7</accession>
<evidence type="ECO:0000313" key="4">
    <source>
        <dbReference type="EMBL" id="KAK8869188.1"/>
    </source>
</evidence>
<name>A0ABR2IWG7_9PEZI</name>
<organism evidence="4 5">
    <name type="scientific">Apiospora arundinis</name>
    <dbReference type="NCBI Taxonomy" id="335852"/>
    <lineage>
        <taxon>Eukaryota</taxon>
        <taxon>Fungi</taxon>
        <taxon>Dikarya</taxon>
        <taxon>Ascomycota</taxon>
        <taxon>Pezizomycotina</taxon>
        <taxon>Sordariomycetes</taxon>
        <taxon>Xylariomycetidae</taxon>
        <taxon>Amphisphaeriales</taxon>
        <taxon>Apiosporaceae</taxon>
        <taxon>Apiospora</taxon>
    </lineage>
</organism>
<feature type="chain" id="PRO_5045167741" evidence="3">
    <location>
        <begin position="19"/>
        <end position="453"/>
    </location>
</feature>
<dbReference type="Proteomes" id="UP001390339">
    <property type="component" value="Unassembled WGS sequence"/>
</dbReference>
<dbReference type="PANTHER" id="PTHR42044:SF2">
    <property type="entry name" value="DUF676 DOMAIN-CONTAINING PROTEIN"/>
    <property type="match status" value="1"/>
</dbReference>
<feature type="signal peptide" evidence="3">
    <location>
        <begin position="1"/>
        <end position="18"/>
    </location>
</feature>
<evidence type="ECO:0000256" key="1">
    <source>
        <dbReference type="SAM" id="MobiDB-lite"/>
    </source>
</evidence>
<reference evidence="4 5" key="1">
    <citation type="journal article" date="2024" name="IMA Fungus">
        <title>Apiospora arundinis, a panoply of carbohydrate-active enzymes and secondary metabolites.</title>
        <authorList>
            <person name="Sorensen T."/>
            <person name="Petersen C."/>
            <person name="Muurmann A.T."/>
            <person name="Christiansen J.V."/>
            <person name="Brundto M.L."/>
            <person name="Overgaard C.K."/>
            <person name="Boysen A.T."/>
            <person name="Wollenberg R.D."/>
            <person name="Larsen T.O."/>
            <person name="Sorensen J.L."/>
            <person name="Nielsen K.L."/>
            <person name="Sondergaard T.E."/>
        </authorList>
    </citation>
    <scope>NUCLEOTIDE SEQUENCE [LARGE SCALE GENOMIC DNA]</scope>
    <source>
        <strain evidence="4 5">AAU 773</strain>
    </source>
</reference>
<keyword evidence="5" id="KW-1185">Reference proteome</keyword>
<gene>
    <name evidence="4" type="ORF">PGQ11_007766</name>
</gene>
<keyword evidence="2" id="KW-1133">Transmembrane helix</keyword>
<sequence>MESLLSWVHLLIVSPSLAFYQWPISGTNRRYTQLYEAQAGGKSYTNYPNTASPFHRLVVDVYYLFYYAWTLPWLVFPLWPWRSGHFDELSPTTKNLACLLTHGMLFFEQLIFISSIPLMVCIPVWGVAFEVVLWYTVDSVLRKLLNGNSKLYHSDPRYAEPVEGSHESWVYVNGIMIGEHWMRSHLNRMALTFKRPILGIHNKTSGVIFDLLGSIAQRNFNYATANVRETNRLVKDELCKPEKTKVVLLLHSQGAIDGGLGIDWLLAEIPQDLLAKLEVYTFGAAANHMSLSTKHAMDQTPEQPLEADAVRRSGISAVNPRLIGHIEHYAFSTDPISLTGVLFFSRNIPKTYPAPNYAGRVFESNTWRGGHQFIQHYLDEMFPLARDNRGNFIGCAETNEFMESTVDFVERRSDQVEESVTPSVPSEAATTNTGGNLDRGVENGNCVKDYSRL</sequence>
<feature type="compositionally biased region" description="Polar residues" evidence="1">
    <location>
        <begin position="418"/>
        <end position="435"/>
    </location>
</feature>
<evidence type="ECO:0000256" key="2">
    <source>
        <dbReference type="SAM" id="Phobius"/>
    </source>
</evidence>
<proteinExistence type="predicted"/>
<evidence type="ECO:0000313" key="5">
    <source>
        <dbReference type="Proteomes" id="UP001390339"/>
    </source>
</evidence>
<evidence type="ECO:0000256" key="3">
    <source>
        <dbReference type="SAM" id="SignalP"/>
    </source>
</evidence>
<keyword evidence="2" id="KW-0812">Transmembrane</keyword>
<keyword evidence="2" id="KW-0472">Membrane</keyword>
<feature type="region of interest" description="Disordered" evidence="1">
    <location>
        <begin position="417"/>
        <end position="443"/>
    </location>
</feature>
<dbReference type="EMBL" id="JAPCWZ010000004">
    <property type="protein sequence ID" value="KAK8869188.1"/>
    <property type="molecule type" value="Genomic_DNA"/>
</dbReference>
<feature type="transmembrane region" description="Helical" evidence="2">
    <location>
        <begin position="61"/>
        <end position="79"/>
    </location>
</feature>